<dbReference type="SUPFAM" id="SSF56235">
    <property type="entry name" value="N-terminal nucleophile aminohydrolases (Ntn hydrolases)"/>
    <property type="match status" value="1"/>
</dbReference>
<dbReference type="EMBL" id="JAANAS010000001">
    <property type="protein sequence ID" value="NGZ88855.1"/>
    <property type="molecule type" value="Genomic_DNA"/>
</dbReference>
<feature type="repeat" description="TPR" evidence="1">
    <location>
        <begin position="239"/>
        <end position="272"/>
    </location>
</feature>
<sequence length="332" mass="37345">MSLLNRLRLVLLVCFQSVIGQESKMPISDEFAHTYSIIAIDQEEGLMAVGVQSHWFNVGRIVPWAKAGVGVIATQSFANTKLGYEGLKLLTKNMHPEEVLSKLLTEDEGVDYRQFAILDAQGRISSFTGEKCIQNATHYIGENYSVQANMMVNDQVVPSMSLAFEENKNLPLPERVLEALKAAQEAGGDIRGQQSAALIVVQISPNKGEEEKEPEIDLRVEDANRPINQLERLLNVHRGYEFMNQADVALEHKDYPTALELYNKAEDLMPTNIELQFWKSIAIISSGDEKRGVKSLKKVIKGNVNWQKLFLQLANEGFLEISKEVYEEIEHL</sequence>
<name>A0A967ABZ4_9FLAO</name>
<accession>A0A967ABZ4</accession>
<organism evidence="2 3">
    <name type="scientific">Psychroflexus maritimus</name>
    <dbReference type="NCBI Taxonomy" id="2714865"/>
    <lineage>
        <taxon>Bacteria</taxon>
        <taxon>Pseudomonadati</taxon>
        <taxon>Bacteroidota</taxon>
        <taxon>Flavobacteriia</taxon>
        <taxon>Flavobacteriales</taxon>
        <taxon>Flavobacteriaceae</taxon>
        <taxon>Psychroflexus</taxon>
    </lineage>
</organism>
<dbReference type="PROSITE" id="PS50005">
    <property type="entry name" value="TPR"/>
    <property type="match status" value="1"/>
</dbReference>
<evidence type="ECO:0000313" key="3">
    <source>
        <dbReference type="Proteomes" id="UP000643701"/>
    </source>
</evidence>
<dbReference type="InterPro" id="IPR011990">
    <property type="entry name" value="TPR-like_helical_dom_sf"/>
</dbReference>
<proteinExistence type="predicted"/>
<keyword evidence="1" id="KW-0802">TPR repeat</keyword>
<dbReference type="RefSeq" id="WP_166399115.1">
    <property type="nucleotide sequence ID" value="NZ_JAANAS010000001.1"/>
</dbReference>
<dbReference type="InterPro" id="IPR019734">
    <property type="entry name" value="TPR_rpt"/>
</dbReference>
<dbReference type="PANTHER" id="PTHR39328:SF1">
    <property type="entry name" value="BLL2871 PROTEIN"/>
    <property type="match status" value="1"/>
</dbReference>
<dbReference type="AlphaFoldDB" id="A0A967ABZ4"/>
<protein>
    <submittedName>
        <fullName evidence="2">DUF1028 domain-containing protein</fullName>
    </submittedName>
</protein>
<gene>
    <name evidence="2" type="ORF">G7034_01150</name>
</gene>
<dbReference type="Proteomes" id="UP000643701">
    <property type="component" value="Unassembled WGS sequence"/>
</dbReference>
<reference evidence="2" key="1">
    <citation type="submission" date="2020-03" db="EMBL/GenBank/DDBJ databases">
        <title>Psychroflexus Maritimus sp. nov., isolate from marine sediment.</title>
        <authorList>
            <person name="Zhong Y.-L."/>
        </authorList>
    </citation>
    <scope>NUCLEOTIDE SEQUENCE</scope>
    <source>
        <strain evidence="2">C1</strain>
    </source>
</reference>
<dbReference type="PANTHER" id="PTHR39328">
    <property type="entry name" value="BLL2871 PROTEIN"/>
    <property type="match status" value="1"/>
</dbReference>
<dbReference type="Pfam" id="PF06267">
    <property type="entry name" value="DUF1028"/>
    <property type="match status" value="1"/>
</dbReference>
<dbReference type="InterPro" id="IPR029055">
    <property type="entry name" value="Ntn_hydrolases_N"/>
</dbReference>
<keyword evidence="3" id="KW-1185">Reference proteome</keyword>
<dbReference type="SUPFAM" id="SSF48452">
    <property type="entry name" value="TPR-like"/>
    <property type="match status" value="1"/>
</dbReference>
<comment type="caution">
    <text evidence="2">The sequence shown here is derived from an EMBL/GenBank/DDBJ whole genome shotgun (WGS) entry which is preliminary data.</text>
</comment>
<dbReference type="Gene3D" id="3.60.20.10">
    <property type="entry name" value="Glutamine Phosphoribosylpyrophosphate, subunit 1, domain 1"/>
    <property type="match status" value="1"/>
</dbReference>
<evidence type="ECO:0000256" key="1">
    <source>
        <dbReference type="PROSITE-ProRule" id="PRU00339"/>
    </source>
</evidence>
<evidence type="ECO:0000313" key="2">
    <source>
        <dbReference type="EMBL" id="NGZ88855.1"/>
    </source>
</evidence>
<dbReference type="InterPro" id="IPR010430">
    <property type="entry name" value="DUF1028"/>
</dbReference>